<dbReference type="Pfam" id="PF00078">
    <property type="entry name" value="RVT_1"/>
    <property type="match status" value="1"/>
</dbReference>
<comment type="caution">
    <text evidence="2">The sequence shown here is derived from an EMBL/GenBank/DDBJ whole genome shotgun (WGS) entry which is preliminary data.</text>
</comment>
<gene>
    <name evidence="2" type="ORF">Sango_2831600</name>
</gene>
<dbReference type="AlphaFoldDB" id="A0AAE1T6J6"/>
<dbReference type="Proteomes" id="UP001289374">
    <property type="component" value="Unassembled WGS sequence"/>
</dbReference>
<reference evidence="2" key="2">
    <citation type="journal article" date="2024" name="Plant">
        <title>Genomic evolution and insights into agronomic trait innovations of Sesamum species.</title>
        <authorList>
            <person name="Miao H."/>
            <person name="Wang L."/>
            <person name="Qu L."/>
            <person name="Liu H."/>
            <person name="Sun Y."/>
            <person name="Le M."/>
            <person name="Wang Q."/>
            <person name="Wei S."/>
            <person name="Zheng Y."/>
            <person name="Lin W."/>
            <person name="Duan Y."/>
            <person name="Cao H."/>
            <person name="Xiong S."/>
            <person name="Wang X."/>
            <person name="Wei L."/>
            <person name="Li C."/>
            <person name="Ma Q."/>
            <person name="Ju M."/>
            <person name="Zhao R."/>
            <person name="Li G."/>
            <person name="Mu C."/>
            <person name="Tian Q."/>
            <person name="Mei H."/>
            <person name="Zhang T."/>
            <person name="Gao T."/>
            <person name="Zhang H."/>
        </authorList>
    </citation>
    <scope>NUCLEOTIDE SEQUENCE</scope>
    <source>
        <strain evidence="2">K16</strain>
    </source>
</reference>
<proteinExistence type="predicted"/>
<keyword evidence="3" id="KW-1185">Reference proteome</keyword>
<dbReference type="PANTHER" id="PTHR46890:SF48">
    <property type="entry name" value="RNA-DIRECTED DNA POLYMERASE"/>
    <property type="match status" value="1"/>
</dbReference>
<organism evidence="2 3">
    <name type="scientific">Sesamum angolense</name>
    <dbReference type="NCBI Taxonomy" id="2727404"/>
    <lineage>
        <taxon>Eukaryota</taxon>
        <taxon>Viridiplantae</taxon>
        <taxon>Streptophyta</taxon>
        <taxon>Embryophyta</taxon>
        <taxon>Tracheophyta</taxon>
        <taxon>Spermatophyta</taxon>
        <taxon>Magnoliopsida</taxon>
        <taxon>eudicotyledons</taxon>
        <taxon>Gunneridae</taxon>
        <taxon>Pentapetalae</taxon>
        <taxon>asterids</taxon>
        <taxon>lamiids</taxon>
        <taxon>Lamiales</taxon>
        <taxon>Pedaliaceae</taxon>
        <taxon>Sesamum</taxon>
    </lineage>
</organism>
<protein>
    <recommendedName>
        <fullName evidence="1">Reverse transcriptase domain-containing protein</fullName>
    </recommendedName>
</protein>
<evidence type="ECO:0000313" key="2">
    <source>
        <dbReference type="EMBL" id="KAK4382859.1"/>
    </source>
</evidence>
<dbReference type="InterPro" id="IPR052343">
    <property type="entry name" value="Retrotransposon-Effector_Assoc"/>
</dbReference>
<accession>A0AAE1T6J6</accession>
<evidence type="ECO:0000259" key="1">
    <source>
        <dbReference type="Pfam" id="PF00078"/>
    </source>
</evidence>
<sequence length="166" mass="18822">MGFLSRFVGLIKHAIEYCWFTILVNGEPSSFFKSSQGLRQGDPISLALFILIAEAISRRIGNFFSHNPDMIHQTGYKTRVTHLAYANDIIMFTRCEEQPLIKLMQFLESYETTLGSKLITLKVFSSLVRKPIPSLTESNPSLASTSIFALSLIWDLLCTKVKENRL</sequence>
<dbReference type="PANTHER" id="PTHR46890">
    <property type="entry name" value="NON-LTR RETROLELEMENT REVERSE TRANSCRIPTASE-LIKE PROTEIN-RELATED"/>
    <property type="match status" value="1"/>
</dbReference>
<dbReference type="EMBL" id="JACGWL010000637">
    <property type="protein sequence ID" value="KAK4382859.1"/>
    <property type="molecule type" value="Genomic_DNA"/>
</dbReference>
<feature type="domain" description="Reverse transcriptase" evidence="1">
    <location>
        <begin position="19"/>
        <end position="114"/>
    </location>
</feature>
<dbReference type="InterPro" id="IPR000477">
    <property type="entry name" value="RT_dom"/>
</dbReference>
<name>A0AAE1T6J6_9LAMI</name>
<reference evidence="2" key="1">
    <citation type="submission" date="2020-06" db="EMBL/GenBank/DDBJ databases">
        <authorList>
            <person name="Li T."/>
            <person name="Hu X."/>
            <person name="Zhang T."/>
            <person name="Song X."/>
            <person name="Zhang H."/>
            <person name="Dai N."/>
            <person name="Sheng W."/>
            <person name="Hou X."/>
            <person name="Wei L."/>
        </authorList>
    </citation>
    <scope>NUCLEOTIDE SEQUENCE</scope>
    <source>
        <strain evidence="2">K16</strain>
        <tissue evidence="2">Leaf</tissue>
    </source>
</reference>
<evidence type="ECO:0000313" key="3">
    <source>
        <dbReference type="Proteomes" id="UP001289374"/>
    </source>
</evidence>